<dbReference type="GeneID" id="96290178"/>
<dbReference type="Pfam" id="PF12691">
    <property type="entry name" value="Phage_tail_terminator_6"/>
    <property type="match status" value="1"/>
</dbReference>
<dbReference type="RefSeq" id="WP_190026909.1">
    <property type="nucleotide sequence ID" value="NZ_BMUU01000003.1"/>
</dbReference>
<keyword evidence="2" id="KW-1185">Reference proteome</keyword>
<dbReference type="EMBL" id="BMUU01000003">
    <property type="protein sequence ID" value="GGY27945.1"/>
    <property type="molecule type" value="Genomic_DNA"/>
</dbReference>
<protein>
    <recommendedName>
        <fullName evidence="3">DUF3168 domain-containing protein</fullName>
    </recommendedName>
</protein>
<proteinExistence type="predicted"/>
<evidence type="ECO:0008006" key="3">
    <source>
        <dbReference type="Google" id="ProtNLM"/>
    </source>
</evidence>
<sequence>MSYGVDLADGFARLLDAAGVGVYRTDGPYAPGETAITVALLPPAPDRALCLSLYPVADSAALTDTTTGLQVRVRAGTDPREAEVLADRVHDVLHASGPHVFGEARVQLVFRVSAGPIGADSSGRWERTANYHCRAHRRHTNLE</sequence>
<evidence type="ECO:0000313" key="1">
    <source>
        <dbReference type="EMBL" id="GGY27945.1"/>
    </source>
</evidence>
<accession>A0ABQ2ZWA4</accession>
<name>A0ABQ2ZWA4_9ACTN</name>
<organism evidence="1 2">
    <name type="scientific">Streptomyces xanthochromogenes</name>
    <dbReference type="NCBI Taxonomy" id="67384"/>
    <lineage>
        <taxon>Bacteria</taxon>
        <taxon>Bacillati</taxon>
        <taxon>Actinomycetota</taxon>
        <taxon>Actinomycetes</taxon>
        <taxon>Kitasatosporales</taxon>
        <taxon>Streptomycetaceae</taxon>
        <taxon>Streptomyces</taxon>
    </lineage>
</organism>
<comment type="caution">
    <text evidence="1">The sequence shown here is derived from an EMBL/GenBank/DDBJ whole genome shotgun (WGS) entry which is preliminary data.</text>
</comment>
<dbReference type="InterPro" id="IPR024411">
    <property type="entry name" value="Tail_terminator_phage"/>
</dbReference>
<gene>
    <name evidence="1" type="ORF">GCM10010326_21890</name>
</gene>
<dbReference type="Proteomes" id="UP000600946">
    <property type="component" value="Unassembled WGS sequence"/>
</dbReference>
<reference evidence="2" key="1">
    <citation type="journal article" date="2019" name="Int. J. Syst. Evol. Microbiol.">
        <title>The Global Catalogue of Microorganisms (GCM) 10K type strain sequencing project: providing services to taxonomists for standard genome sequencing and annotation.</title>
        <authorList>
            <consortium name="The Broad Institute Genomics Platform"/>
            <consortium name="The Broad Institute Genome Sequencing Center for Infectious Disease"/>
            <person name="Wu L."/>
            <person name="Ma J."/>
        </authorList>
    </citation>
    <scope>NUCLEOTIDE SEQUENCE [LARGE SCALE GENOMIC DNA]</scope>
    <source>
        <strain evidence="2">JCM 4594</strain>
    </source>
</reference>
<evidence type="ECO:0000313" key="2">
    <source>
        <dbReference type="Proteomes" id="UP000600946"/>
    </source>
</evidence>